<sequence length="77" mass="8531">MHLSKGTAGDLNHLLSGIEPCISAEDNAKLTLKYTEKEVWMGIKEMGSTKASERMLFQPCSFKNVGTLLEGMLRPFV</sequence>
<evidence type="ECO:0000313" key="1">
    <source>
        <dbReference type="EMBL" id="KAH1031819.1"/>
    </source>
</evidence>
<keyword evidence="2" id="KW-1185">Reference proteome</keyword>
<dbReference type="EMBL" id="JAIQCV010000013">
    <property type="protein sequence ID" value="KAH1031819.1"/>
    <property type="molecule type" value="Genomic_DNA"/>
</dbReference>
<evidence type="ECO:0000313" key="2">
    <source>
        <dbReference type="Proteomes" id="UP000828251"/>
    </source>
</evidence>
<dbReference type="AlphaFoldDB" id="A0A9D3ZFI2"/>
<protein>
    <submittedName>
        <fullName evidence="1">Uncharacterized protein</fullName>
    </submittedName>
</protein>
<gene>
    <name evidence="1" type="ORF">J1N35_043993</name>
</gene>
<accession>A0A9D3ZFI2</accession>
<dbReference type="Proteomes" id="UP000828251">
    <property type="component" value="Unassembled WGS sequence"/>
</dbReference>
<comment type="caution">
    <text evidence="1">The sequence shown here is derived from an EMBL/GenBank/DDBJ whole genome shotgun (WGS) entry which is preliminary data.</text>
</comment>
<proteinExistence type="predicted"/>
<organism evidence="1 2">
    <name type="scientific">Gossypium stocksii</name>
    <dbReference type="NCBI Taxonomy" id="47602"/>
    <lineage>
        <taxon>Eukaryota</taxon>
        <taxon>Viridiplantae</taxon>
        <taxon>Streptophyta</taxon>
        <taxon>Embryophyta</taxon>
        <taxon>Tracheophyta</taxon>
        <taxon>Spermatophyta</taxon>
        <taxon>Magnoliopsida</taxon>
        <taxon>eudicotyledons</taxon>
        <taxon>Gunneridae</taxon>
        <taxon>Pentapetalae</taxon>
        <taxon>rosids</taxon>
        <taxon>malvids</taxon>
        <taxon>Malvales</taxon>
        <taxon>Malvaceae</taxon>
        <taxon>Malvoideae</taxon>
        <taxon>Gossypium</taxon>
    </lineage>
</organism>
<reference evidence="1 2" key="1">
    <citation type="journal article" date="2021" name="Plant Biotechnol. J.">
        <title>Multi-omics assisted identification of the key and species-specific regulatory components of drought-tolerant mechanisms in Gossypium stocksii.</title>
        <authorList>
            <person name="Yu D."/>
            <person name="Ke L."/>
            <person name="Zhang D."/>
            <person name="Wu Y."/>
            <person name="Sun Y."/>
            <person name="Mei J."/>
            <person name="Sun J."/>
            <person name="Sun Y."/>
        </authorList>
    </citation>
    <scope>NUCLEOTIDE SEQUENCE [LARGE SCALE GENOMIC DNA]</scope>
    <source>
        <strain evidence="2">cv. E1</strain>
        <tissue evidence="1">Leaf</tissue>
    </source>
</reference>
<name>A0A9D3ZFI2_9ROSI</name>